<evidence type="ECO:0000313" key="12">
    <source>
        <dbReference type="Proteomes" id="UP000023430"/>
    </source>
</evidence>
<dbReference type="Pfam" id="PF04290">
    <property type="entry name" value="DctQ"/>
    <property type="match status" value="1"/>
</dbReference>
<keyword evidence="4 9" id="KW-0997">Cell inner membrane</keyword>
<dbReference type="RefSeq" id="WP_043766661.1">
    <property type="nucleotide sequence ID" value="NZ_JAME01000004.1"/>
</dbReference>
<feature type="transmembrane region" description="Helical" evidence="9">
    <location>
        <begin position="62"/>
        <end position="81"/>
    </location>
</feature>
<dbReference type="OrthoDB" id="2877624at2"/>
<gene>
    <name evidence="11" type="ORF">RISW2_15720</name>
</gene>
<feature type="transmembrane region" description="Helical" evidence="9">
    <location>
        <begin position="140"/>
        <end position="164"/>
    </location>
</feature>
<dbReference type="GO" id="GO:0005886">
    <property type="term" value="C:plasma membrane"/>
    <property type="evidence" value="ECO:0007669"/>
    <property type="project" value="UniProtKB-SubCell"/>
</dbReference>
<name>X7FBJ5_9RHOB</name>
<sequence length="174" mass="18492">MTRPGSGTAPGARAGHWRQRVRLVTALVTGALLLALTGITLVDVTGRYLLSRPLPGAAEITELLVMAIVFTGLPAICLDDAHITVDIFTTRLTGRAEAVQTLMSRLLVGAILALVAWELWKHGTRIGGYNSTTVYLRIPLAPAAYAASLFCAASAAIVVVMGVLRLPRGRSEEF</sequence>
<evidence type="ECO:0000256" key="8">
    <source>
        <dbReference type="ARBA" id="ARBA00038436"/>
    </source>
</evidence>
<dbReference type="GO" id="GO:0015740">
    <property type="term" value="P:C4-dicarboxylate transport"/>
    <property type="evidence" value="ECO:0007669"/>
    <property type="project" value="TreeGrafter"/>
</dbReference>
<comment type="caution">
    <text evidence="11">The sequence shown here is derived from an EMBL/GenBank/DDBJ whole genome shotgun (WGS) entry which is preliminary data.</text>
</comment>
<feature type="transmembrane region" description="Helical" evidence="9">
    <location>
        <begin position="102"/>
        <end position="120"/>
    </location>
</feature>
<evidence type="ECO:0000256" key="1">
    <source>
        <dbReference type="ARBA" id="ARBA00004429"/>
    </source>
</evidence>
<keyword evidence="12" id="KW-1185">Reference proteome</keyword>
<dbReference type="EMBL" id="JAME01000004">
    <property type="protein sequence ID" value="ETX30282.1"/>
    <property type="molecule type" value="Genomic_DNA"/>
</dbReference>
<evidence type="ECO:0000256" key="5">
    <source>
        <dbReference type="ARBA" id="ARBA00022692"/>
    </source>
</evidence>
<dbReference type="STRING" id="1449351.RISW2_15720"/>
<dbReference type="InterPro" id="IPR055348">
    <property type="entry name" value="DctQ"/>
</dbReference>
<evidence type="ECO:0000256" key="6">
    <source>
        <dbReference type="ARBA" id="ARBA00022989"/>
    </source>
</evidence>
<keyword evidence="3" id="KW-1003">Cell membrane</keyword>
<evidence type="ECO:0000256" key="2">
    <source>
        <dbReference type="ARBA" id="ARBA00022448"/>
    </source>
</evidence>
<dbReference type="GO" id="GO:0022857">
    <property type="term" value="F:transmembrane transporter activity"/>
    <property type="evidence" value="ECO:0007669"/>
    <property type="project" value="UniProtKB-UniRule"/>
</dbReference>
<dbReference type="AlphaFoldDB" id="X7FBJ5"/>
<feature type="transmembrane region" description="Helical" evidence="9">
    <location>
        <begin position="21"/>
        <end position="42"/>
    </location>
</feature>
<keyword evidence="2 9" id="KW-0813">Transport</keyword>
<evidence type="ECO:0000259" key="10">
    <source>
        <dbReference type="Pfam" id="PF04290"/>
    </source>
</evidence>
<evidence type="ECO:0000256" key="3">
    <source>
        <dbReference type="ARBA" id="ARBA00022475"/>
    </source>
</evidence>
<comment type="function">
    <text evidence="9">Part of the tripartite ATP-independent periplasmic (TRAP) transport system.</text>
</comment>
<evidence type="ECO:0000256" key="9">
    <source>
        <dbReference type="RuleBase" id="RU369079"/>
    </source>
</evidence>
<reference evidence="11 12" key="1">
    <citation type="submission" date="2014-01" db="EMBL/GenBank/DDBJ databases">
        <title>Roseivivax isoporae LMG 25204 Genome Sequencing.</title>
        <authorList>
            <person name="Lai Q."/>
            <person name="Li G."/>
            <person name="Shao Z."/>
        </authorList>
    </citation>
    <scope>NUCLEOTIDE SEQUENCE [LARGE SCALE GENOMIC DNA]</scope>
    <source>
        <strain evidence="11 12">LMG 25204</strain>
    </source>
</reference>
<organism evidence="11 12">
    <name type="scientific">Roseivivax isoporae LMG 25204</name>
    <dbReference type="NCBI Taxonomy" id="1449351"/>
    <lineage>
        <taxon>Bacteria</taxon>
        <taxon>Pseudomonadati</taxon>
        <taxon>Pseudomonadota</taxon>
        <taxon>Alphaproteobacteria</taxon>
        <taxon>Rhodobacterales</taxon>
        <taxon>Roseobacteraceae</taxon>
        <taxon>Roseivivax</taxon>
    </lineage>
</organism>
<dbReference type="PANTHER" id="PTHR35011:SF2">
    <property type="entry name" value="2,3-DIKETO-L-GULONATE TRAP TRANSPORTER SMALL PERMEASE PROTEIN YIAM"/>
    <property type="match status" value="1"/>
</dbReference>
<keyword evidence="6 9" id="KW-1133">Transmembrane helix</keyword>
<evidence type="ECO:0000313" key="11">
    <source>
        <dbReference type="EMBL" id="ETX30282.1"/>
    </source>
</evidence>
<proteinExistence type="inferred from homology"/>
<keyword evidence="5 9" id="KW-0812">Transmembrane</keyword>
<protein>
    <recommendedName>
        <fullName evidence="9">TRAP transporter small permease protein</fullName>
    </recommendedName>
</protein>
<dbReference type="Proteomes" id="UP000023430">
    <property type="component" value="Unassembled WGS sequence"/>
</dbReference>
<comment type="subcellular location">
    <subcellularLocation>
        <location evidence="1 9">Cell inner membrane</location>
        <topology evidence="1 9">Multi-pass membrane protein</topology>
    </subcellularLocation>
</comment>
<dbReference type="InterPro" id="IPR007387">
    <property type="entry name" value="TRAP_DctQ"/>
</dbReference>
<dbReference type="eggNOG" id="COG3090">
    <property type="taxonomic scope" value="Bacteria"/>
</dbReference>
<accession>X7FBJ5</accession>
<comment type="similarity">
    <text evidence="8 9">Belongs to the TRAP transporter small permease family.</text>
</comment>
<keyword evidence="7 9" id="KW-0472">Membrane</keyword>
<dbReference type="PANTHER" id="PTHR35011">
    <property type="entry name" value="2,3-DIKETO-L-GULONATE TRAP TRANSPORTER SMALL PERMEASE PROTEIN YIAM"/>
    <property type="match status" value="1"/>
</dbReference>
<evidence type="ECO:0000256" key="4">
    <source>
        <dbReference type="ARBA" id="ARBA00022519"/>
    </source>
</evidence>
<evidence type="ECO:0000256" key="7">
    <source>
        <dbReference type="ARBA" id="ARBA00023136"/>
    </source>
</evidence>
<comment type="subunit">
    <text evidence="9">The complex comprises the extracytoplasmic solute receptor protein and the two transmembrane proteins.</text>
</comment>
<feature type="domain" description="Tripartite ATP-independent periplasmic transporters DctQ component" evidence="10">
    <location>
        <begin position="36"/>
        <end position="161"/>
    </location>
</feature>